<dbReference type="Pfam" id="PF00147">
    <property type="entry name" value="Fibrinogen_C"/>
    <property type="match status" value="1"/>
</dbReference>
<dbReference type="STRING" id="7739.C3YSQ3"/>
<feature type="compositionally biased region" description="Polar residues" evidence="4">
    <location>
        <begin position="171"/>
        <end position="190"/>
    </location>
</feature>
<dbReference type="InterPro" id="IPR036056">
    <property type="entry name" value="Fibrinogen-like_C"/>
</dbReference>
<dbReference type="PROSITE" id="PS50088">
    <property type="entry name" value="ANK_REPEAT"/>
    <property type="match status" value="2"/>
</dbReference>
<keyword evidence="1" id="KW-0677">Repeat</keyword>
<reference evidence="7" key="1">
    <citation type="journal article" date="2008" name="Nature">
        <title>The amphioxus genome and the evolution of the chordate karyotype.</title>
        <authorList>
            <consortium name="US DOE Joint Genome Institute (JGI-PGF)"/>
            <person name="Putnam N.H."/>
            <person name="Butts T."/>
            <person name="Ferrier D.E.K."/>
            <person name="Furlong R.F."/>
            <person name="Hellsten U."/>
            <person name="Kawashima T."/>
            <person name="Robinson-Rechavi M."/>
            <person name="Shoguchi E."/>
            <person name="Terry A."/>
            <person name="Yu J.-K."/>
            <person name="Benito-Gutierrez E.L."/>
            <person name="Dubchak I."/>
            <person name="Garcia-Fernandez J."/>
            <person name="Gibson-Brown J.J."/>
            <person name="Grigoriev I.V."/>
            <person name="Horton A.C."/>
            <person name="de Jong P.J."/>
            <person name="Jurka J."/>
            <person name="Kapitonov V.V."/>
            <person name="Kohara Y."/>
            <person name="Kuroki Y."/>
            <person name="Lindquist E."/>
            <person name="Lucas S."/>
            <person name="Osoegawa K."/>
            <person name="Pennacchio L.A."/>
            <person name="Salamov A.A."/>
            <person name="Satou Y."/>
            <person name="Sauka-Spengler T."/>
            <person name="Schmutz J."/>
            <person name="Shin-I T."/>
            <person name="Toyoda A."/>
            <person name="Bronner-Fraser M."/>
            <person name="Fujiyama A."/>
            <person name="Holland L.Z."/>
            <person name="Holland P.W.H."/>
            <person name="Satoh N."/>
            <person name="Rokhsar D.S."/>
        </authorList>
    </citation>
    <scope>NUCLEOTIDE SEQUENCE [LARGE SCALE GENOMIC DNA]</scope>
    <source>
        <strain evidence="7">S238N-H82</strain>
        <tissue evidence="7">Testes</tissue>
    </source>
</reference>
<feature type="domain" description="Fibrinogen C-terminal" evidence="6">
    <location>
        <begin position="318"/>
        <end position="355"/>
    </location>
</feature>
<protein>
    <recommendedName>
        <fullName evidence="6">Fibrinogen C-terminal domain-containing protein</fullName>
    </recommendedName>
</protein>
<dbReference type="InterPro" id="IPR036770">
    <property type="entry name" value="Ankyrin_rpt-contain_sf"/>
</dbReference>
<dbReference type="InterPro" id="IPR014716">
    <property type="entry name" value="Fibrinogen_a/b/g_C_1"/>
</dbReference>
<feature type="repeat" description="ANK" evidence="3">
    <location>
        <begin position="463"/>
        <end position="497"/>
    </location>
</feature>
<name>C3YSQ3_BRAFL</name>
<gene>
    <name evidence="7" type="ORF">BRAFLDRAFT_123505</name>
</gene>
<feature type="transmembrane region" description="Helical" evidence="5">
    <location>
        <begin position="269"/>
        <end position="289"/>
    </location>
</feature>
<dbReference type="AlphaFoldDB" id="C3YSQ3"/>
<feature type="compositionally biased region" description="Basic and acidic residues" evidence="4">
    <location>
        <begin position="52"/>
        <end position="72"/>
    </location>
</feature>
<keyword evidence="5" id="KW-0472">Membrane</keyword>
<feature type="region of interest" description="Disordered" evidence="4">
    <location>
        <begin position="165"/>
        <end position="190"/>
    </location>
</feature>
<dbReference type="Gene3D" id="3.90.215.10">
    <property type="entry name" value="Gamma Fibrinogen, chain A, domain 1"/>
    <property type="match status" value="1"/>
</dbReference>
<dbReference type="SMART" id="SM00248">
    <property type="entry name" value="ANK"/>
    <property type="match status" value="3"/>
</dbReference>
<organism>
    <name type="scientific">Branchiostoma floridae</name>
    <name type="common">Florida lancelet</name>
    <name type="synonym">Amphioxus</name>
    <dbReference type="NCBI Taxonomy" id="7739"/>
    <lineage>
        <taxon>Eukaryota</taxon>
        <taxon>Metazoa</taxon>
        <taxon>Chordata</taxon>
        <taxon>Cephalochordata</taxon>
        <taxon>Leptocardii</taxon>
        <taxon>Amphioxiformes</taxon>
        <taxon>Branchiostomatidae</taxon>
        <taxon>Branchiostoma</taxon>
    </lineage>
</organism>
<evidence type="ECO:0000259" key="6">
    <source>
        <dbReference type="Pfam" id="PF00147"/>
    </source>
</evidence>
<sequence length="578" mass="63242">MPEQAEPVRAPVPGRGRCPPGVHPSQSLRVQYSTASGRARIRHATESYNMCQDEHAESSDAYKDQDILGDGHSRRHGKERNTVDVCQDNLAESSNDYKEAERVFYTMRDQDIFGDGHSTRHGKESSNVRQDNLGESSNVYKEAERVYYTIRDQDLPPTLQKAQLPQARGSHGNNKGSNMLQDGLSGKSSNTRTYEEAERVYYAIRDQDITLPSQGATSPQAGDGVEDGKSPDNPLDNTTAIASVRQGEDGHRGLYDVIRDVIRAHRCCLAAMLAAVVTLVSVGAVFLLVSGGSEGHPKRTESLGNPQTEGAVRACGKYRDCADVYAGGSTTSGVYCVTLHNNTRVRVYCDMDTDDRLDQCPEHRHNNKPVACCSLIIGTCTTSQGRDQTVYYSVATARYFQPQTMSHLHLGNILKRHHSKDLPTDRDMRDLSDVLCLAAKRGDVTGVMGVMENGASANAPNRAGVLPMFAAVDSDSANIRVIRYLLSRGADVQIRNKNGETLLRVAGLRGRLDIVKILTDAGADIMDDSDDSEADGEGERSTYGVMYTVVRDLDGPTQVSSFVCSFDCLFVISLLFCQ</sequence>
<keyword evidence="5" id="KW-1133">Transmembrane helix</keyword>
<dbReference type="InterPro" id="IPR002181">
    <property type="entry name" value="Fibrinogen_a/b/g_C_dom"/>
</dbReference>
<keyword evidence="2 3" id="KW-0040">ANK repeat</keyword>
<dbReference type="SUPFAM" id="SSF48403">
    <property type="entry name" value="Ankyrin repeat"/>
    <property type="match status" value="1"/>
</dbReference>
<dbReference type="PANTHER" id="PTHR24171">
    <property type="entry name" value="ANKYRIN REPEAT DOMAIN-CONTAINING PROTEIN 39-RELATED"/>
    <property type="match status" value="1"/>
</dbReference>
<dbReference type="PANTHER" id="PTHR24171:SF9">
    <property type="entry name" value="ANKYRIN REPEAT DOMAIN-CONTAINING PROTEIN 39"/>
    <property type="match status" value="1"/>
</dbReference>
<accession>C3YSQ3</accession>
<feature type="region of interest" description="Disordered" evidence="4">
    <location>
        <begin position="1"/>
        <end position="32"/>
    </location>
</feature>
<evidence type="ECO:0000256" key="2">
    <source>
        <dbReference type="ARBA" id="ARBA00023043"/>
    </source>
</evidence>
<dbReference type="Pfam" id="PF12796">
    <property type="entry name" value="Ank_2"/>
    <property type="match status" value="1"/>
</dbReference>
<dbReference type="SUPFAM" id="SSF56496">
    <property type="entry name" value="Fibrinogen C-terminal domain-like"/>
    <property type="match status" value="1"/>
</dbReference>
<dbReference type="PROSITE" id="PS50297">
    <property type="entry name" value="ANK_REP_REGION"/>
    <property type="match status" value="2"/>
</dbReference>
<evidence type="ECO:0000256" key="3">
    <source>
        <dbReference type="PROSITE-ProRule" id="PRU00023"/>
    </source>
</evidence>
<feature type="region of interest" description="Disordered" evidence="4">
    <location>
        <begin position="211"/>
        <end position="238"/>
    </location>
</feature>
<dbReference type="Gene3D" id="1.25.40.20">
    <property type="entry name" value="Ankyrin repeat-containing domain"/>
    <property type="match status" value="1"/>
</dbReference>
<dbReference type="InParanoid" id="C3YSQ3"/>
<feature type="region of interest" description="Disordered" evidence="4">
    <location>
        <begin position="51"/>
        <end position="81"/>
    </location>
</feature>
<dbReference type="InterPro" id="IPR002110">
    <property type="entry name" value="Ankyrin_rpt"/>
</dbReference>
<feature type="compositionally biased region" description="Polar residues" evidence="4">
    <location>
        <begin position="211"/>
        <end position="220"/>
    </location>
</feature>
<feature type="repeat" description="ANK" evidence="3">
    <location>
        <begin position="498"/>
        <end position="530"/>
    </location>
</feature>
<feature type="compositionally biased region" description="Low complexity" evidence="4">
    <location>
        <begin position="7"/>
        <end position="24"/>
    </location>
</feature>
<dbReference type="EMBL" id="GG666549">
    <property type="protein sequence ID" value="EEN56754.1"/>
    <property type="molecule type" value="Genomic_DNA"/>
</dbReference>
<feature type="compositionally biased region" description="Basic and acidic residues" evidence="4">
    <location>
        <begin position="117"/>
        <end position="126"/>
    </location>
</feature>
<evidence type="ECO:0000313" key="7">
    <source>
        <dbReference type="EMBL" id="EEN56754.1"/>
    </source>
</evidence>
<evidence type="ECO:0000256" key="4">
    <source>
        <dbReference type="SAM" id="MobiDB-lite"/>
    </source>
</evidence>
<evidence type="ECO:0000256" key="5">
    <source>
        <dbReference type="SAM" id="Phobius"/>
    </source>
</evidence>
<evidence type="ECO:0000256" key="1">
    <source>
        <dbReference type="ARBA" id="ARBA00022737"/>
    </source>
</evidence>
<proteinExistence type="predicted"/>
<keyword evidence="5" id="KW-0812">Transmembrane</keyword>
<feature type="region of interest" description="Disordered" evidence="4">
    <location>
        <begin position="115"/>
        <end position="135"/>
    </location>
</feature>